<organism evidence="2">
    <name type="scientific">bioreactor metagenome</name>
    <dbReference type="NCBI Taxonomy" id="1076179"/>
    <lineage>
        <taxon>unclassified sequences</taxon>
        <taxon>metagenomes</taxon>
        <taxon>ecological metagenomes</taxon>
    </lineage>
</organism>
<feature type="compositionally biased region" description="Low complexity" evidence="1">
    <location>
        <begin position="8"/>
        <end position="22"/>
    </location>
</feature>
<feature type="compositionally biased region" description="Basic residues" evidence="1">
    <location>
        <begin position="23"/>
        <end position="32"/>
    </location>
</feature>
<feature type="compositionally biased region" description="Basic and acidic residues" evidence="1">
    <location>
        <begin position="563"/>
        <end position="577"/>
    </location>
</feature>
<comment type="caution">
    <text evidence="2">The sequence shown here is derived from an EMBL/GenBank/DDBJ whole genome shotgun (WGS) entry which is preliminary data.</text>
</comment>
<feature type="compositionally biased region" description="Low complexity" evidence="1">
    <location>
        <begin position="520"/>
        <end position="531"/>
    </location>
</feature>
<sequence>MRRRDQPQGSASSARQAQSRAGAARRRGSARLRGCRHLRRELAPQRLADLGGLPALRLDLGRGHQPRHLGGPALIIDRDHGEIAAVGVPPRAAGDVLGLDPDADLHRTAPGMVHRGTEEDQLAHMDRFLEGHLIDAQRHRIAPRIARGEREGDPVEPVQQRPAMHLAGEIRHVRRHQHRHLEHFSLVVGQGLAHRHLRFGPACPGARKGQSPCPAHGSLREVAQPLGHVGAHRKAQPGLVARPQCGEDQPVVARRLVALDPAVKRAHGGAELQPDGLDHRQHRRCLRAQIEGAVELEIGADVGDGIVLGDRLGIRGVDRAEPVDQREVGARQGAGGKFRLDQRAQRGKLLDALVRKLRRRHPARGGEHQRPFCNQPAQRLAHRGHRDVELFGQPAQGQRLAGGQFAMHDLQPQRAVDPVMRGGLDRTGGDRGHGAYVITNPPRVNAVPSVAEADRLQRAALALQPGAVRGVVGHQPRHLGPEGGRVVHLREMRHLMCRDIVEHRRRRHDQPPGIGERAVGRAGAPARAGVAQGDAAEGSAQHRGVALGRGLQAQPRAMAQEGLEPRRQPILARRHDQPPGFEPRRAHRPGLDPPLLALHRQGGAETGAAQRGHRGKGAAQPLAMALREGHRLGKRRTHGQRQHHLPIESRHPQAEPPRPGRAAQRDGNAGQVRQGETA</sequence>
<evidence type="ECO:0000313" key="2">
    <source>
        <dbReference type="EMBL" id="MPL74176.1"/>
    </source>
</evidence>
<reference evidence="2" key="1">
    <citation type="submission" date="2019-08" db="EMBL/GenBank/DDBJ databases">
        <authorList>
            <person name="Kucharzyk K."/>
            <person name="Murdoch R.W."/>
            <person name="Higgins S."/>
            <person name="Loffler F."/>
        </authorList>
    </citation>
    <scope>NUCLEOTIDE SEQUENCE</scope>
</reference>
<feature type="region of interest" description="Disordered" evidence="1">
    <location>
        <begin position="1"/>
        <end position="32"/>
    </location>
</feature>
<protein>
    <submittedName>
        <fullName evidence="2">Uncharacterized protein</fullName>
    </submittedName>
</protein>
<feature type="region of interest" description="Disordered" evidence="1">
    <location>
        <begin position="632"/>
        <end position="678"/>
    </location>
</feature>
<proteinExistence type="predicted"/>
<dbReference type="AlphaFoldDB" id="A0A644U5I3"/>
<dbReference type="EMBL" id="VSSQ01000078">
    <property type="protein sequence ID" value="MPL74176.1"/>
    <property type="molecule type" value="Genomic_DNA"/>
</dbReference>
<feature type="compositionally biased region" description="Basic residues" evidence="1">
    <location>
        <begin position="632"/>
        <end position="644"/>
    </location>
</feature>
<accession>A0A644U5I3</accession>
<feature type="region of interest" description="Disordered" evidence="1">
    <location>
        <begin position="503"/>
        <end position="544"/>
    </location>
</feature>
<gene>
    <name evidence="2" type="ORF">SDC9_19986</name>
</gene>
<feature type="region of interest" description="Disordered" evidence="1">
    <location>
        <begin position="556"/>
        <end position="598"/>
    </location>
</feature>
<evidence type="ECO:0000256" key="1">
    <source>
        <dbReference type="SAM" id="MobiDB-lite"/>
    </source>
</evidence>
<name>A0A644U5I3_9ZZZZ</name>